<accession>A0A1Q5ZXN8</accession>
<proteinExistence type="predicted"/>
<dbReference type="STRING" id="1302689.RG47T_1954"/>
<dbReference type="Proteomes" id="UP000186720">
    <property type="component" value="Unassembled WGS sequence"/>
</dbReference>
<dbReference type="OrthoDB" id="769220at2"/>
<comment type="caution">
    <text evidence="1">The sequence shown here is derived from an EMBL/GenBank/DDBJ whole genome shotgun (WGS) entry which is preliminary data.</text>
</comment>
<evidence type="ECO:0000313" key="2">
    <source>
        <dbReference type="Proteomes" id="UP000186720"/>
    </source>
</evidence>
<dbReference type="AlphaFoldDB" id="A0A1Q5ZXN8"/>
<evidence type="ECO:0000313" key="1">
    <source>
        <dbReference type="EMBL" id="OKS86498.1"/>
    </source>
</evidence>
<sequence>MENVKHLKFLYLKYEVKEITKLISKYQNINNFVFGYYAAEPYKGIQLLASVRLGDDCNDQSYAPETSILTPHGDQFLAPDRAVTLNNNFISIAAMKGLIESGKADYLLFTPNVNMTGHLYYAVSAIKSGLPGTGDDTLNTNPSPPATMAT</sequence>
<organism evidence="1 2">
    <name type="scientific">Mucilaginibacter polytrichastri</name>
    <dbReference type="NCBI Taxonomy" id="1302689"/>
    <lineage>
        <taxon>Bacteria</taxon>
        <taxon>Pseudomonadati</taxon>
        <taxon>Bacteroidota</taxon>
        <taxon>Sphingobacteriia</taxon>
        <taxon>Sphingobacteriales</taxon>
        <taxon>Sphingobacteriaceae</taxon>
        <taxon>Mucilaginibacter</taxon>
    </lineage>
</organism>
<name>A0A1Q5ZXN8_9SPHI</name>
<gene>
    <name evidence="1" type="ORF">RG47T_1954</name>
</gene>
<keyword evidence="2" id="KW-1185">Reference proteome</keyword>
<dbReference type="EMBL" id="MPPL01000001">
    <property type="protein sequence ID" value="OKS86498.1"/>
    <property type="molecule type" value="Genomic_DNA"/>
</dbReference>
<protein>
    <submittedName>
        <fullName evidence="1">Uncharacterized protein</fullName>
    </submittedName>
</protein>
<reference evidence="1 2" key="1">
    <citation type="submission" date="2016-11" db="EMBL/GenBank/DDBJ databases">
        <title>Whole Genome Sequencing of Mucilaginibacter polytrichastri RG4-7(T) isolated from the moss sample.</title>
        <authorList>
            <person name="Li Y."/>
        </authorList>
    </citation>
    <scope>NUCLEOTIDE SEQUENCE [LARGE SCALE GENOMIC DNA]</scope>
    <source>
        <strain evidence="1 2">RG4-7</strain>
    </source>
</reference>
<dbReference type="RefSeq" id="WP_074489183.1">
    <property type="nucleotide sequence ID" value="NZ_FPAM01000004.1"/>
</dbReference>